<evidence type="ECO:0000256" key="9">
    <source>
        <dbReference type="ARBA" id="ARBA00022679"/>
    </source>
</evidence>
<dbReference type="InterPro" id="IPR049552">
    <property type="entry name" value="PKS_DH_N"/>
</dbReference>
<dbReference type="InterPro" id="IPR057737">
    <property type="entry name" value="Condensation_MtbB-like"/>
</dbReference>
<dbReference type="Gene3D" id="3.40.47.10">
    <property type="match status" value="1"/>
</dbReference>
<evidence type="ECO:0000256" key="14">
    <source>
        <dbReference type="PROSITE-ProRule" id="PRU01363"/>
    </source>
</evidence>
<dbReference type="EMBL" id="JAVREX010000010">
    <property type="protein sequence ID" value="MDT0430588.1"/>
    <property type="molecule type" value="Genomic_DNA"/>
</dbReference>
<comment type="similarity">
    <text evidence="4">Belongs to the ATP-dependent AMP-binding enzyme family. MbtB subfamily.</text>
</comment>
<feature type="region of interest" description="Disordered" evidence="15">
    <location>
        <begin position="1359"/>
        <end position="1393"/>
    </location>
</feature>
<dbReference type="InterPro" id="IPR001031">
    <property type="entry name" value="Thioesterase"/>
</dbReference>
<dbReference type="InterPro" id="IPR018201">
    <property type="entry name" value="Ketoacyl_synth_AS"/>
</dbReference>
<dbReference type="SUPFAM" id="SSF52777">
    <property type="entry name" value="CoA-dependent acyltransferases"/>
    <property type="match status" value="2"/>
</dbReference>
<dbReference type="Pfam" id="PF14765">
    <property type="entry name" value="PS-DH"/>
    <property type="match status" value="1"/>
</dbReference>
<evidence type="ECO:0000256" key="15">
    <source>
        <dbReference type="SAM" id="MobiDB-lite"/>
    </source>
</evidence>
<dbReference type="Pfam" id="PF00501">
    <property type="entry name" value="AMP-binding"/>
    <property type="match status" value="1"/>
</dbReference>
<evidence type="ECO:0000256" key="11">
    <source>
        <dbReference type="ARBA" id="ARBA00023315"/>
    </source>
</evidence>
<dbReference type="Pfam" id="PF21089">
    <property type="entry name" value="PKS_DH_N"/>
    <property type="match status" value="1"/>
</dbReference>
<dbReference type="InterPro" id="IPR020845">
    <property type="entry name" value="AMP-binding_CS"/>
</dbReference>
<organism evidence="19 20">
    <name type="scientific">Streptomyces salyersiae</name>
    <dbReference type="NCBI Taxonomy" id="3075530"/>
    <lineage>
        <taxon>Bacteria</taxon>
        <taxon>Bacillati</taxon>
        <taxon>Actinomycetota</taxon>
        <taxon>Actinomycetes</taxon>
        <taxon>Kitasatosporales</taxon>
        <taxon>Streptomycetaceae</taxon>
        <taxon>Streptomyces</taxon>
    </lineage>
</organism>
<dbReference type="Pfam" id="PF00550">
    <property type="entry name" value="PP-binding"/>
    <property type="match status" value="2"/>
</dbReference>
<keyword evidence="7" id="KW-0597">Phosphoprotein</keyword>
<dbReference type="InterPro" id="IPR001227">
    <property type="entry name" value="Ac_transferase_dom_sf"/>
</dbReference>
<dbReference type="Pfam" id="PF02801">
    <property type="entry name" value="Ketoacyl-synt_C"/>
    <property type="match status" value="1"/>
</dbReference>
<dbReference type="InterPro" id="IPR016039">
    <property type="entry name" value="Thiolase-like"/>
</dbReference>
<dbReference type="PANTHER" id="PTHR43775">
    <property type="entry name" value="FATTY ACID SYNTHASE"/>
    <property type="match status" value="1"/>
</dbReference>
<dbReference type="InterPro" id="IPR014030">
    <property type="entry name" value="Ketoacyl_synth_N"/>
</dbReference>
<comment type="cofactor">
    <cofactor evidence="1">
        <name>pantetheine 4'-phosphate</name>
        <dbReference type="ChEBI" id="CHEBI:47942"/>
    </cofactor>
</comment>
<dbReference type="SUPFAM" id="SSF53901">
    <property type="entry name" value="Thiolase-like"/>
    <property type="match status" value="1"/>
</dbReference>
<dbReference type="InterPro" id="IPR045851">
    <property type="entry name" value="AMP-bd_C_sf"/>
</dbReference>
<dbReference type="InterPro" id="IPR036736">
    <property type="entry name" value="ACP-like_sf"/>
</dbReference>
<protein>
    <recommendedName>
        <fullName evidence="5">Phenyloxazoline synthase MbtB</fullName>
    </recommendedName>
    <alternativeName>
        <fullName evidence="13">Mycobactin synthetase protein B</fullName>
    </alternativeName>
</protein>
<evidence type="ECO:0000259" key="18">
    <source>
        <dbReference type="PROSITE" id="PS52019"/>
    </source>
</evidence>
<dbReference type="Pfam" id="PF16197">
    <property type="entry name" value="KAsynt_C_assoc"/>
    <property type="match status" value="1"/>
</dbReference>
<feature type="domain" description="PKS/mFAS DH" evidence="18">
    <location>
        <begin position="968"/>
        <end position="1248"/>
    </location>
</feature>
<dbReference type="SMART" id="SM00825">
    <property type="entry name" value="PKS_KS"/>
    <property type="match status" value="1"/>
</dbReference>
<keyword evidence="20" id="KW-1185">Reference proteome</keyword>
<dbReference type="Pfam" id="PF00975">
    <property type="entry name" value="Thioesterase"/>
    <property type="match status" value="1"/>
</dbReference>
<feature type="domain" description="Ketosynthase family 3 (KS3)" evidence="17">
    <location>
        <begin position="36"/>
        <end position="455"/>
    </location>
</feature>
<keyword evidence="11" id="KW-0012">Acyltransferase</keyword>
<feature type="region of interest" description="Disordered" evidence="15">
    <location>
        <begin position="2752"/>
        <end position="2777"/>
    </location>
</feature>
<evidence type="ECO:0000256" key="8">
    <source>
        <dbReference type="ARBA" id="ARBA00022598"/>
    </source>
</evidence>
<dbReference type="Pfam" id="PF13193">
    <property type="entry name" value="AMP-binding_C"/>
    <property type="match status" value="1"/>
</dbReference>
<dbReference type="Gene3D" id="3.30.559.30">
    <property type="entry name" value="Nonribosomal peptide synthetase, condensation domain"/>
    <property type="match status" value="1"/>
</dbReference>
<dbReference type="Gene3D" id="1.10.1200.10">
    <property type="entry name" value="ACP-like"/>
    <property type="match status" value="2"/>
</dbReference>
<dbReference type="SUPFAM" id="SSF53474">
    <property type="entry name" value="alpha/beta-Hydrolases"/>
    <property type="match status" value="1"/>
</dbReference>
<keyword evidence="6" id="KW-0596">Phosphopantetheine</keyword>
<dbReference type="Gene3D" id="3.30.70.3290">
    <property type="match status" value="1"/>
</dbReference>
<dbReference type="Proteomes" id="UP001183777">
    <property type="component" value="Unassembled WGS sequence"/>
</dbReference>
<comment type="pathway">
    <text evidence="3">Siderophore biosynthesis; mycobactin biosynthesis.</text>
</comment>
<comment type="caution">
    <text evidence="14">Lacks conserved residue(s) required for the propagation of feature annotation.</text>
</comment>
<dbReference type="SMART" id="SM00826">
    <property type="entry name" value="PKS_DH"/>
    <property type="match status" value="1"/>
</dbReference>
<evidence type="ECO:0000313" key="19">
    <source>
        <dbReference type="EMBL" id="MDT0430588.1"/>
    </source>
</evidence>
<dbReference type="InterPro" id="IPR001242">
    <property type="entry name" value="Condensation_dom"/>
</dbReference>
<dbReference type="Pfam" id="PF00698">
    <property type="entry name" value="Acyl_transf_1"/>
    <property type="match status" value="1"/>
</dbReference>
<gene>
    <name evidence="19" type="ORF">RM649_23425</name>
</gene>
<dbReference type="InterPro" id="IPR049551">
    <property type="entry name" value="PKS_DH_C"/>
</dbReference>
<evidence type="ECO:0000256" key="5">
    <source>
        <dbReference type="ARBA" id="ARBA00016743"/>
    </source>
</evidence>
<dbReference type="PROSITE" id="PS52019">
    <property type="entry name" value="PKS_MFAS_DH"/>
    <property type="match status" value="1"/>
</dbReference>
<dbReference type="PROSITE" id="PS00455">
    <property type="entry name" value="AMP_BINDING"/>
    <property type="match status" value="1"/>
</dbReference>
<evidence type="ECO:0000256" key="1">
    <source>
        <dbReference type="ARBA" id="ARBA00001957"/>
    </source>
</evidence>
<dbReference type="NCBIfam" id="TIGR01733">
    <property type="entry name" value="AA-adenyl-dom"/>
    <property type="match status" value="1"/>
</dbReference>
<evidence type="ECO:0000313" key="20">
    <source>
        <dbReference type="Proteomes" id="UP001183777"/>
    </source>
</evidence>
<dbReference type="InterPro" id="IPR000873">
    <property type="entry name" value="AMP-dep_synth/lig_dom"/>
</dbReference>
<dbReference type="Gene3D" id="3.30.559.10">
    <property type="entry name" value="Chloramphenicol acetyltransferase-like domain"/>
    <property type="match status" value="1"/>
</dbReference>
<feature type="compositionally biased region" description="Low complexity" evidence="15">
    <location>
        <begin position="1359"/>
        <end position="1381"/>
    </location>
</feature>
<dbReference type="SMART" id="SM00827">
    <property type="entry name" value="PKS_AT"/>
    <property type="match status" value="1"/>
</dbReference>
<dbReference type="InterPro" id="IPR042104">
    <property type="entry name" value="PKS_dehydratase_sf"/>
</dbReference>
<evidence type="ECO:0000256" key="6">
    <source>
        <dbReference type="ARBA" id="ARBA00022450"/>
    </source>
</evidence>
<dbReference type="InterPro" id="IPR042099">
    <property type="entry name" value="ANL_N_sf"/>
</dbReference>
<dbReference type="InterPro" id="IPR032821">
    <property type="entry name" value="PKS_assoc"/>
</dbReference>
<dbReference type="Pfam" id="PF00668">
    <property type="entry name" value="Condensation"/>
    <property type="match status" value="1"/>
</dbReference>
<feature type="domain" description="Carrier" evidence="16">
    <location>
        <begin position="1280"/>
        <end position="1357"/>
    </location>
</feature>
<dbReference type="InterPro" id="IPR023213">
    <property type="entry name" value="CAT-like_dom_sf"/>
</dbReference>
<dbReference type="Gene3D" id="3.10.129.110">
    <property type="entry name" value="Polyketide synthase dehydratase"/>
    <property type="match status" value="1"/>
</dbReference>
<sequence length="2777" mass="292561">MTDHHIPADTRGLLETALERIKVLTEERKSLRPGSGEPVAVVGMGARMPGGADGPGQLWDLLAEGRDAVAPYPAARLADVPGGFPDGTPSGGFLDRVDGFDAEFFGVSPREAACLDPQQRLLLEVAWEALENAGTRPTSLRGSRTGVYVGVTSNDYQQALLSQVAAEDLEAYALTGPASTFAAGRIAYWLGAHGPSLSVDTACSSSLVAVHLAVQALRCGEADVALAGGVNVLLAPEWYSVLGKAGMLAADAHCKTFDAAADGYVRSEGCGVVVLKRLSDARADGNRVLAVIRGTAVNQDGRSSGVTVPNAKAQRDVVRAALASAGLEPHDIDYVETHGTGTPLGDPIEVHALAEVLATPERERPLLIGSVKSNLGHLEPAAGVAGLLKVVLGLTHETLPGHIGLRETNPEIDLTALNMAIPAESRTWARGKRTRRAGISSFGASGTNAHIIVEEAPAWGHPAAPTGTAPSTARDPETWVLPLSARTPEGVAALARGYLRQLDDSASGSGAPGRPVASVHLADLAYTAGTARDHFPYRRAAVAATPEAMREELSRIASEEDGPATAAAPGRARTAWLFTGQGMQYPGMGAELFAQSPVFRLSMEHCAKLLDDVLDRPLLDVVFGAGEASAAVDGAAGDPLHDTRYTQPALVALEWSLAQMWRAADLAPDVVVGHSVGELAAAAVAGVLDIADALRVATARGRLMQERTEPGAMAAIFASADTVRALLVPGERVALAALNGPEHVVVSGPPAQVDGVLRRAAERGLRGKRLAGTRAFHSSLMEPMLDAFAQELAGIAFAAPDVPLVSTVTGNPVGPGEWNADYLCRQARLPVDFHGAMTTALSLDVRHVLEIGPSPTLTAAAARFVPAELRNGLWAASLRPGRPDGETVAGAVADAYTAGLDIDWGELWAGRDAAFTDAPTYPFRRTRHWYTASRPRDAAHAALAAEGFPDSAEQGGPTRGGLRLPPGTGLLGSRIPVPGTGAAFLATLDSEAHPVLADCVIGGEPVVNVGFFVEAALEAAQAAGERGDVVLRDITVLQRLVYDEACPPTVTLTLEPADGGALHFAYRSAPDDPSHAWTLHSRGRIAADPARPTAPPEPPARLTRRMTGDDFYRQLWSRRLYLGAGARWVEDISFDRDHARARLRAPGPEEAGGYVLAPWLTDAMFQVLFAPLTARGVAGHAFMVVGIDALHVRTGLPDAPLEVRLRLRDGAADSRTLVADVHLLDGAGVCWAAVTGVTLAKAPAGAHREVPAAPEPAAALWQPVTAAAAEPGAASPAAARPALDPLAEVTAACARSLRAAPAALPRHEPLQNLGLDSLMALEIKEDLAGRCGVSVPLGLFLDGADIADLAAYVAERTAPSGEAGPARGEEAAAGASAPAAPVRTPGAEPAPVDATANQVVRRTASALVLDPARQYEPFGLTDLQQAYLFGRSEGIELGGVSTFFFLEVDLRRLDWDRLEDAVNTVVARHGMLRAVMTEDGEQRVLPEVGRYLLDRLDLTDLTRDEARQRCAERSAELAGQVFDPLRWPLFQLAVTGLPGGVTRLHVGVDALVMDAWSTAQFFAELARTYDGSAPQPAPLELTFRDYVQHLRAKEAGPAYAEARSYWLERIDTLPPGPELPLSADPSMIGRPDFAHLTATVPPQQWDRFKEHAAAAGVTPSAALAAAYAETLARWSGNPHFTLTLLFFNRSPVHPDVSSVLGNFSATTLLEVDTRGEDGFAERGRRLQRQLWSDLEHSAFSGVQVLRGLATRGGSARAGRAPVVFASTLNFSSGESPASTALTDHLVALTGEGHEVSSMIRTPQVWLDHQVIEDAEGLRLNWDHVVQLLPSDLVGSMFASYHRLVQQLCDEPDAWEHRPVVELSESETAPRLRANDTAAPPADGLLHHGFEKAAAARPDATALVCGDRSLSYAELDARAAALADPIAERTGTGREQLVAVMLPKGTEQVVAAVAALKAGTAYVPVAADLPAERARRTVELSGVALVVTDASVRAAHPWLADFPVLDVTETVGGRKAGTDGLPATGVPRPVARSGDVAYVIFTSGSTGEPKGVVIEHRAALTTLNDVGRRFGITEGDAVLGLSALNFDLSVFDVFGVLAAGGTLVLPRPDQLREPPVWAELVRRHGVTVWNSVPALLQMFVDHLEGLDETVPSLRLAMLSGDWIPLDLPDRARRRAPAMAVHSLGGATEAAIWSITHPVGELDPGLPSVPYGKPLENQGFHVLDEQLRHRPTHVPGDLYIGGDGLARGYLAAPEKTAASFLEDTPHGRLYRTGDLGRYLPDGTIEFLGRQDGQVKIQGFRIELGEIEAALSQLPGVRGAVATAVGAERGMKSLVAGVVSDLDVDADESVRSGILAALRERLPAYMVPGRIVRLDAVPVTANGKVDRQVLVERCASVPRQTAVQPPRGETEQQLAELWAQLLPHAPDSRDQDFFALGGNSLIGVRLMSLVRTTLGVDLPLSILFTHATVAALAEAVCGGPVGRTALVPMSRGDEAPAYWIHPVGGDVVCYRELAAKLGMPVTGVQVPDGLPSGFLLAELADAYAAAIAQDSVDASAGGRDGGEAPSPGSCPEIRVAGWSMGGVLALEVGERLMRRGFAVAPVVAVDLMEHPDEPGPTPRYTDLLAWFARDVSQVAGVADPLAGVDLAELPDPEAGLAERLRVGGVFGPGTDDDAIVTLVKRFAANARALSAHRAGAYTVPAVLVHARGGASDAVTAAWLDHLAQPLAVHTLDGDHYSVLQAERLDALASVVRESWDTGSDRTAPRRTGSTEKNTLEGKTA</sequence>
<dbReference type="InterPro" id="IPR020841">
    <property type="entry name" value="PKS_Beta-ketoAc_synthase_dom"/>
</dbReference>
<feature type="domain" description="Carrier" evidence="16">
    <location>
        <begin position="2402"/>
        <end position="2477"/>
    </location>
</feature>
<dbReference type="Gene3D" id="3.40.366.10">
    <property type="entry name" value="Malonyl-Coenzyme A Acyl Carrier Protein, domain 2"/>
    <property type="match status" value="1"/>
</dbReference>
<evidence type="ECO:0000256" key="2">
    <source>
        <dbReference type="ARBA" id="ARBA00004792"/>
    </source>
</evidence>
<dbReference type="SUPFAM" id="SSF55048">
    <property type="entry name" value="Probable ACP-binding domain of malonyl-CoA ACP transacylase"/>
    <property type="match status" value="1"/>
</dbReference>
<dbReference type="InterPro" id="IPR049900">
    <property type="entry name" value="PKS_mFAS_DH"/>
</dbReference>
<feature type="region of interest" description="N-terminal hotdog fold" evidence="14">
    <location>
        <begin position="968"/>
        <end position="1092"/>
    </location>
</feature>
<dbReference type="PROSITE" id="PS52004">
    <property type="entry name" value="KS3_2"/>
    <property type="match status" value="1"/>
</dbReference>
<feature type="region of interest" description="C-terminal hotdog fold" evidence="14">
    <location>
        <begin position="1103"/>
        <end position="1248"/>
    </location>
</feature>
<dbReference type="RefSeq" id="WP_311659503.1">
    <property type="nucleotide sequence ID" value="NZ_JAVREX010000010.1"/>
</dbReference>
<dbReference type="InterPro" id="IPR050091">
    <property type="entry name" value="PKS_NRPS_Biosynth_Enz"/>
</dbReference>
<keyword evidence="9" id="KW-0808">Transferase</keyword>
<accession>A0ABU2RSQ0</accession>
<dbReference type="SUPFAM" id="SSF56801">
    <property type="entry name" value="Acetyl-CoA synthetase-like"/>
    <property type="match status" value="1"/>
</dbReference>
<keyword evidence="8" id="KW-0436">Ligase</keyword>
<dbReference type="CDD" id="cd19535">
    <property type="entry name" value="Cyc_NRPS"/>
    <property type="match status" value="1"/>
</dbReference>
<evidence type="ECO:0000256" key="13">
    <source>
        <dbReference type="ARBA" id="ARBA00033440"/>
    </source>
</evidence>
<comment type="pathway">
    <text evidence="2">Antibiotic biosynthesis.</text>
</comment>
<reference evidence="20" key="1">
    <citation type="submission" date="2023-07" db="EMBL/GenBank/DDBJ databases">
        <title>30 novel species of actinomycetes from the DSMZ collection.</title>
        <authorList>
            <person name="Nouioui I."/>
        </authorList>
    </citation>
    <scope>NUCLEOTIDE SEQUENCE [LARGE SCALE GENOMIC DNA]</scope>
    <source>
        <strain evidence="20">DSM 41770</strain>
    </source>
</reference>
<evidence type="ECO:0000259" key="16">
    <source>
        <dbReference type="PROSITE" id="PS50075"/>
    </source>
</evidence>
<dbReference type="Gene3D" id="3.40.50.1820">
    <property type="entry name" value="alpha/beta hydrolase"/>
    <property type="match status" value="1"/>
</dbReference>
<dbReference type="Gene3D" id="3.40.50.12780">
    <property type="entry name" value="N-terminal domain of ligase-like"/>
    <property type="match status" value="1"/>
</dbReference>
<dbReference type="InterPro" id="IPR010071">
    <property type="entry name" value="AA_adenyl_dom"/>
</dbReference>
<evidence type="ECO:0000256" key="7">
    <source>
        <dbReference type="ARBA" id="ARBA00022553"/>
    </source>
</evidence>
<keyword evidence="10" id="KW-0045">Antibiotic biosynthesis</keyword>
<dbReference type="Pfam" id="PF00109">
    <property type="entry name" value="ketoacyl-synt"/>
    <property type="match status" value="1"/>
</dbReference>
<dbReference type="InterPro" id="IPR029058">
    <property type="entry name" value="AB_hydrolase_fold"/>
</dbReference>
<dbReference type="InterPro" id="IPR016035">
    <property type="entry name" value="Acyl_Trfase/lysoPLipase"/>
</dbReference>
<dbReference type="SMART" id="SM00823">
    <property type="entry name" value="PKS_PP"/>
    <property type="match status" value="2"/>
</dbReference>
<evidence type="ECO:0000256" key="3">
    <source>
        <dbReference type="ARBA" id="ARBA00005102"/>
    </source>
</evidence>
<dbReference type="Gene3D" id="3.30.300.30">
    <property type="match status" value="1"/>
</dbReference>
<dbReference type="InterPro" id="IPR009081">
    <property type="entry name" value="PP-bd_ACP"/>
</dbReference>
<comment type="similarity">
    <text evidence="12">In the C-terminal section; belongs to the NRP synthetase family.</text>
</comment>
<evidence type="ECO:0000256" key="10">
    <source>
        <dbReference type="ARBA" id="ARBA00023194"/>
    </source>
</evidence>
<dbReference type="PANTHER" id="PTHR43775:SF37">
    <property type="entry name" value="SI:DKEY-61P9.11"/>
    <property type="match status" value="1"/>
</dbReference>
<dbReference type="InterPro" id="IPR020806">
    <property type="entry name" value="PKS_PP-bd"/>
</dbReference>
<evidence type="ECO:0000256" key="12">
    <source>
        <dbReference type="ARBA" id="ARBA00029443"/>
    </source>
</evidence>
<dbReference type="PROSITE" id="PS50075">
    <property type="entry name" value="CARRIER"/>
    <property type="match status" value="2"/>
</dbReference>
<dbReference type="InterPro" id="IPR020807">
    <property type="entry name" value="PKS_DH"/>
</dbReference>
<name>A0ABU2RSQ0_9ACTN</name>
<evidence type="ECO:0000259" key="17">
    <source>
        <dbReference type="PROSITE" id="PS52004"/>
    </source>
</evidence>
<evidence type="ECO:0000256" key="4">
    <source>
        <dbReference type="ARBA" id="ARBA00007380"/>
    </source>
</evidence>
<dbReference type="SUPFAM" id="SSF52151">
    <property type="entry name" value="FabD/lysophospholipase-like"/>
    <property type="match status" value="1"/>
</dbReference>
<comment type="caution">
    <text evidence="19">The sequence shown here is derived from an EMBL/GenBank/DDBJ whole genome shotgun (WGS) entry which is preliminary data.</text>
</comment>
<dbReference type="InterPro" id="IPR025110">
    <property type="entry name" value="AMP-bd_C"/>
</dbReference>
<dbReference type="InterPro" id="IPR014031">
    <property type="entry name" value="Ketoacyl_synth_C"/>
</dbReference>
<dbReference type="InterPro" id="IPR014043">
    <property type="entry name" value="Acyl_transferase_dom"/>
</dbReference>
<dbReference type="InterPro" id="IPR016036">
    <property type="entry name" value="Malonyl_transacylase_ACP-bd"/>
</dbReference>
<proteinExistence type="inferred from homology"/>
<dbReference type="SUPFAM" id="SSF47336">
    <property type="entry name" value="ACP-like"/>
    <property type="match status" value="2"/>
</dbReference>
<dbReference type="CDD" id="cd00833">
    <property type="entry name" value="PKS"/>
    <property type="match status" value="1"/>
</dbReference>
<dbReference type="PROSITE" id="PS00606">
    <property type="entry name" value="KS3_1"/>
    <property type="match status" value="1"/>
</dbReference>